<evidence type="ECO:0008006" key="5">
    <source>
        <dbReference type="Google" id="ProtNLM"/>
    </source>
</evidence>
<dbReference type="AlphaFoldDB" id="A0AAD6T9U3"/>
<dbReference type="InterPro" id="IPR002347">
    <property type="entry name" value="SDR_fam"/>
</dbReference>
<comment type="similarity">
    <text evidence="1">Belongs to the short-chain dehydrogenases/reductases (SDR) family.</text>
</comment>
<evidence type="ECO:0000313" key="4">
    <source>
        <dbReference type="Proteomes" id="UP001218188"/>
    </source>
</evidence>
<comment type="caution">
    <text evidence="3">The sequence shown here is derived from an EMBL/GenBank/DDBJ whole genome shotgun (WGS) entry which is preliminary data.</text>
</comment>
<dbReference type="GO" id="GO:0016491">
    <property type="term" value="F:oxidoreductase activity"/>
    <property type="evidence" value="ECO:0007669"/>
    <property type="project" value="UniProtKB-KW"/>
</dbReference>
<accession>A0AAD6T9U3</accession>
<keyword evidence="2" id="KW-0560">Oxidoreductase</keyword>
<gene>
    <name evidence="3" type="ORF">C8F04DRAFT_1079148</name>
</gene>
<evidence type="ECO:0000313" key="3">
    <source>
        <dbReference type="EMBL" id="KAJ7041531.1"/>
    </source>
</evidence>
<dbReference type="SUPFAM" id="SSF51735">
    <property type="entry name" value="NAD(P)-binding Rossmann-fold domains"/>
    <property type="match status" value="1"/>
</dbReference>
<dbReference type="EMBL" id="JARJCM010000016">
    <property type="protein sequence ID" value="KAJ7041531.1"/>
    <property type="molecule type" value="Genomic_DNA"/>
</dbReference>
<reference evidence="3" key="1">
    <citation type="submission" date="2023-03" db="EMBL/GenBank/DDBJ databases">
        <title>Massive genome expansion in bonnet fungi (Mycena s.s.) driven by repeated elements and novel gene families across ecological guilds.</title>
        <authorList>
            <consortium name="Lawrence Berkeley National Laboratory"/>
            <person name="Harder C.B."/>
            <person name="Miyauchi S."/>
            <person name="Viragh M."/>
            <person name="Kuo A."/>
            <person name="Thoen E."/>
            <person name="Andreopoulos B."/>
            <person name="Lu D."/>
            <person name="Skrede I."/>
            <person name="Drula E."/>
            <person name="Henrissat B."/>
            <person name="Morin E."/>
            <person name="Kohler A."/>
            <person name="Barry K."/>
            <person name="LaButti K."/>
            <person name="Morin E."/>
            <person name="Salamov A."/>
            <person name="Lipzen A."/>
            <person name="Mereny Z."/>
            <person name="Hegedus B."/>
            <person name="Baldrian P."/>
            <person name="Stursova M."/>
            <person name="Weitz H."/>
            <person name="Taylor A."/>
            <person name="Grigoriev I.V."/>
            <person name="Nagy L.G."/>
            <person name="Martin F."/>
            <person name="Kauserud H."/>
        </authorList>
    </citation>
    <scope>NUCLEOTIDE SEQUENCE</scope>
    <source>
        <strain evidence="3">CBHHK200</strain>
    </source>
</reference>
<protein>
    <recommendedName>
        <fullName evidence="5">Short-chain dehydrogenase/reductase</fullName>
    </recommendedName>
</protein>
<evidence type="ECO:0000256" key="2">
    <source>
        <dbReference type="ARBA" id="ARBA00023002"/>
    </source>
</evidence>
<evidence type="ECO:0000256" key="1">
    <source>
        <dbReference type="ARBA" id="ARBA00006484"/>
    </source>
</evidence>
<dbReference type="Pfam" id="PF00106">
    <property type="entry name" value="adh_short"/>
    <property type="match status" value="1"/>
</dbReference>
<dbReference type="PANTHER" id="PTHR24320:SF283">
    <property type="entry name" value="RETINOL DEHYDROGENASE 11"/>
    <property type="match status" value="1"/>
</dbReference>
<keyword evidence="4" id="KW-1185">Reference proteome</keyword>
<dbReference type="InterPro" id="IPR036291">
    <property type="entry name" value="NAD(P)-bd_dom_sf"/>
</dbReference>
<dbReference type="PANTHER" id="PTHR24320">
    <property type="entry name" value="RETINOL DEHYDROGENASE"/>
    <property type="match status" value="1"/>
</dbReference>
<sequence>MPLPTFSDSTTAEEVSDALAEEVRGRNVLITGTSMGGIGFETARVIAKHAKLVVITGYDAGRLQLSEDAIKREFPSANIRRLTLDLSSLANVRKAAAEVQAYPEPLHVLINNAAAPIGPFKRTTDNFESQIGIDHIAPFLFTKLLTPKLLASATTVYTPRVVFLSSYGHAFIPAAGFDLSLVTEHPDPTTYNHSNAYCHAKSAAVLTALELSKRSSGRINAYSLCPGLIYTNIHQREESIEIFQAGGYLDADKKPNTQAHVWKTMQQGAATTVVAAFDPRINDKPGAYLANCNKANHERAASSSDAKTAERLWTLTEEVVGEKFEF</sequence>
<dbReference type="Gene3D" id="3.40.50.720">
    <property type="entry name" value="NAD(P)-binding Rossmann-like Domain"/>
    <property type="match status" value="1"/>
</dbReference>
<dbReference type="Proteomes" id="UP001218188">
    <property type="component" value="Unassembled WGS sequence"/>
</dbReference>
<name>A0AAD6T9U3_9AGAR</name>
<organism evidence="3 4">
    <name type="scientific">Mycena alexandri</name>
    <dbReference type="NCBI Taxonomy" id="1745969"/>
    <lineage>
        <taxon>Eukaryota</taxon>
        <taxon>Fungi</taxon>
        <taxon>Dikarya</taxon>
        <taxon>Basidiomycota</taxon>
        <taxon>Agaricomycotina</taxon>
        <taxon>Agaricomycetes</taxon>
        <taxon>Agaricomycetidae</taxon>
        <taxon>Agaricales</taxon>
        <taxon>Marasmiineae</taxon>
        <taxon>Mycenaceae</taxon>
        <taxon>Mycena</taxon>
    </lineage>
</organism>
<proteinExistence type="inferred from homology"/>